<evidence type="ECO:0000256" key="9">
    <source>
        <dbReference type="ARBA" id="ARBA00023204"/>
    </source>
</evidence>
<evidence type="ECO:0000256" key="13">
    <source>
        <dbReference type="PROSITE-ProRule" id="PRU00391"/>
    </source>
</evidence>
<dbReference type="STRING" id="1121922.GCA_000428905_00818"/>
<keyword evidence="6" id="KW-0378">Hydrolase</keyword>
<dbReference type="InterPro" id="IPR012319">
    <property type="entry name" value="FPG_cat"/>
</dbReference>
<dbReference type="SMART" id="SM00898">
    <property type="entry name" value="Fapy_DNA_glyco"/>
    <property type="match status" value="1"/>
</dbReference>
<dbReference type="GO" id="GO:0140078">
    <property type="term" value="F:class I DNA-(apurinic or apyrimidinic site) endonuclease activity"/>
    <property type="evidence" value="ECO:0007669"/>
    <property type="project" value="UniProtKB-EC"/>
</dbReference>
<dbReference type="PANTHER" id="PTHR42697:SF1">
    <property type="entry name" value="ENDONUCLEASE 8"/>
    <property type="match status" value="1"/>
</dbReference>
<keyword evidence="9" id="KW-0234">DNA repair</keyword>
<dbReference type="InterPro" id="IPR035937">
    <property type="entry name" value="FPG_N"/>
</dbReference>
<dbReference type="InterPro" id="IPR010979">
    <property type="entry name" value="Ribosomal_uS13-like_H2TH"/>
</dbReference>
<keyword evidence="10" id="KW-0456">Lyase</keyword>
<evidence type="ECO:0000256" key="3">
    <source>
        <dbReference type="ARBA" id="ARBA00022723"/>
    </source>
</evidence>
<evidence type="ECO:0000256" key="5">
    <source>
        <dbReference type="ARBA" id="ARBA00022771"/>
    </source>
</evidence>
<keyword evidence="17" id="KW-1185">Reference proteome</keyword>
<name>K6Y6H5_9ALTE</name>
<dbReference type="GO" id="GO:0003684">
    <property type="term" value="F:damaged DNA binding"/>
    <property type="evidence" value="ECO:0007669"/>
    <property type="project" value="InterPro"/>
</dbReference>
<evidence type="ECO:0000313" key="17">
    <source>
        <dbReference type="Proteomes" id="UP000006251"/>
    </source>
</evidence>
<dbReference type="InterPro" id="IPR015886">
    <property type="entry name" value="H2TH_FPG"/>
</dbReference>
<keyword evidence="11" id="KW-0511">Multifunctional enzyme</keyword>
<dbReference type="GO" id="GO:0008270">
    <property type="term" value="F:zinc ion binding"/>
    <property type="evidence" value="ECO:0007669"/>
    <property type="project" value="UniProtKB-KW"/>
</dbReference>
<evidence type="ECO:0000256" key="11">
    <source>
        <dbReference type="ARBA" id="ARBA00023268"/>
    </source>
</evidence>
<dbReference type="EC" id="4.2.99.18" evidence="2"/>
<keyword evidence="16" id="KW-0255">Endonuclease</keyword>
<dbReference type="Proteomes" id="UP000006251">
    <property type="component" value="Unassembled WGS sequence"/>
</dbReference>
<comment type="caution">
    <text evidence="16">The sequence shown here is derived from an EMBL/GenBank/DDBJ whole genome shotgun (WGS) entry which is preliminary data.</text>
</comment>
<comment type="similarity">
    <text evidence="1">Belongs to the FPG family.</text>
</comment>
<dbReference type="SUPFAM" id="SSF46946">
    <property type="entry name" value="S13-like H2TH domain"/>
    <property type="match status" value="1"/>
</dbReference>
<dbReference type="GO" id="GO:0000703">
    <property type="term" value="F:oxidized pyrimidine nucleobase lesion DNA N-glycosylase activity"/>
    <property type="evidence" value="ECO:0007669"/>
    <property type="project" value="TreeGrafter"/>
</dbReference>
<evidence type="ECO:0000256" key="1">
    <source>
        <dbReference type="ARBA" id="ARBA00009409"/>
    </source>
</evidence>
<dbReference type="SUPFAM" id="SSF57716">
    <property type="entry name" value="Glucocorticoid receptor-like (DNA-binding domain)"/>
    <property type="match status" value="1"/>
</dbReference>
<evidence type="ECO:0000256" key="7">
    <source>
        <dbReference type="ARBA" id="ARBA00022833"/>
    </source>
</evidence>
<evidence type="ECO:0000259" key="15">
    <source>
        <dbReference type="PROSITE" id="PS51068"/>
    </source>
</evidence>
<dbReference type="Pfam" id="PF06831">
    <property type="entry name" value="H2TH"/>
    <property type="match status" value="1"/>
</dbReference>
<accession>K6Y6H5</accession>
<evidence type="ECO:0000256" key="10">
    <source>
        <dbReference type="ARBA" id="ARBA00023239"/>
    </source>
</evidence>
<dbReference type="PROSITE" id="PS51066">
    <property type="entry name" value="ZF_FPG_2"/>
    <property type="match status" value="1"/>
</dbReference>
<organism evidence="16 17">
    <name type="scientific">Brumicola pallidula DSM 14239 = ACAM 615</name>
    <dbReference type="NCBI Taxonomy" id="1121922"/>
    <lineage>
        <taxon>Bacteria</taxon>
        <taxon>Pseudomonadati</taxon>
        <taxon>Pseudomonadota</taxon>
        <taxon>Gammaproteobacteria</taxon>
        <taxon>Alteromonadales</taxon>
        <taxon>Alteromonadaceae</taxon>
        <taxon>Brumicola</taxon>
    </lineage>
</organism>
<gene>
    <name evidence="16" type="primary">nei</name>
    <name evidence="16" type="ORF">GPAL_1512</name>
</gene>
<keyword evidence="5 13" id="KW-0863">Zinc-finger</keyword>
<evidence type="ECO:0000313" key="16">
    <source>
        <dbReference type="EMBL" id="GAC28379.1"/>
    </source>
</evidence>
<evidence type="ECO:0000259" key="14">
    <source>
        <dbReference type="PROSITE" id="PS51066"/>
    </source>
</evidence>
<evidence type="ECO:0000256" key="4">
    <source>
        <dbReference type="ARBA" id="ARBA00022763"/>
    </source>
</evidence>
<evidence type="ECO:0000256" key="6">
    <source>
        <dbReference type="ARBA" id="ARBA00022801"/>
    </source>
</evidence>
<dbReference type="EMBL" id="BAEQ01000023">
    <property type="protein sequence ID" value="GAC28379.1"/>
    <property type="molecule type" value="Genomic_DNA"/>
</dbReference>
<dbReference type="NCBIfam" id="NF007763">
    <property type="entry name" value="PRK10445.1"/>
    <property type="match status" value="1"/>
</dbReference>
<feature type="domain" description="FPG-type" evidence="14">
    <location>
        <begin position="238"/>
        <end position="272"/>
    </location>
</feature>
<dbReference type="OrthoDB" id="5657047at2"/>
<evidence type="ECO:0000256" key="12">
    <source>
        <dbReference type="ARBA" id="ARBA00023295"/>
    </source>
</evidence>
<keyword evidence="3" id="KW-0479">Metal-binding</keyword>
<reference evidence="17" key="1">
    <citation type="journal article" date="2014" name="Environ. Microbiol.">
        <title>Comparative genomics of the marine bacterial genus Glaciecola reveals the high degree of genomic diversity and genomic characteristic for cold adaptation.</title>
        <authorList>
            <person name="Qin Q.L."/>
            <person name="Xie B.B."/>
            <person name="Yu Y."/>
            <person name="Shu Y.L."/>
            <person name="Rong J.C."/>
            <person name="Zhang Y.J."/>
            <person name="Zhao D.L."/>
            <person name="Chen X.L."/>
            <person name="Zhang X.Y."/>
            <person name="Chen B."/>
            <person name="Zhou B.C."/>
            <person name="Zhang Y.Z."/>
        </authorList>
    </citation>
    <scope>NUCLEOTIDE SEQUENCE [LARGE SCALE GENOMIC DNA]</scope>
    <source>
        <strain evidence="17">ACAM 615</strain>
    </source>
</reference>
<dbReference type="Gene3D" id="3.20.190.10">
    <property type="entry name" value="MutM-like, N-terminal"/>
    <property type="match status" value="1"/>
</dbReference>
<protein>
    <recommendedName>
        <fullName evidence="2">DNA-(apurinic or apyrimidinic site) lyase</fullName>
        <ecNumber evidence="2">4.2.99.18</ecNumber>
    </recommendedName>
</protein>
<keyword evidence="12" id="KW-0326">Glycosidase</keyword>
<dbReference type="PANTHER" id="PTHR42697">
    <property type="entry name" value="ENDONUCLEASE 8"/>
    <property type="match status" value="1"/>
</dbReference>
<sequence>MPEGPEIRLAADKIAKVIEGKVIEDIEVGLPRLLEPSKKLEGIRVEKVETRGKAMLIHFANGLTIYSHNQLYGVWKTARRGHFPRTNRSLRLALHTKQKSALLYSASDIAVYDQSELVQHPFLSKIGPDILNSELSWEIVAERLQQSRFCNRGLSALYLDQHFIAGIGNYLRTEILFAAGVHPDFKPKQLDSKQIETLARQTLIIGKRAYDTKGHTLPPTLSNKLAKTKGSYESVRFMAFNREGSPCRNCVQPIVKAKRNGRRIYWCESCQLTVSRGIKV</sequence>
<dbReference type="GO" id="GO:0006284">
    <property type="term" value="P:base-excision repair"/>
    <property type="evidence" value="ECO:0007669"/>
    <property type="project" value="InterPro"/>
</dbReference>
<keyword evidence="4" id="KW-0227">DNA damage</keyword>
<evidence type="ECO:0000256" key="2">
    <source>
        <dbReference type="ARBA" id="ARBA00012720"/>
    </source>
</evidence>
<dbReference type="RefSeq" id="WP_006010504.1">
    <property type="nucleotide sequence ID" value="NZ_BAEQ01000023.1"/>
</dbReference>
<keyword evidence="7" id="KW-0862">Zinc</keyword>
<keyword evidence="16" id="KW-0540">Nuclease</keyword>
<proteinExistence type="inferred from homology"/>
<dbReference type="SUPFAM" id="SSF81624">
    <property type="entry name" value="N-terminal domain of MutM-like DNA repair proteins"/>
    <property type="match status" value="1"/>
</dbReference>
<feature type="domain" description="Formamidopyrimidine-DNA glycosylase catalytic" evidence="15">
    <location>
        <begin position="2"/>
        <end position="93"/>
    </location>
</feature>
<dbReference type="SMART" id="SM01232">
    <property type="entry name" value="H2TH"/>
    <property type="match status" value="1"/>
</dbReference>
<dbReference type="Pfam" id="PF01149">
    <property type="entry name" value="Fapy_DNA_glyco"/>
    <property type="match status" value="1"/>
</dbReference>
<dbReference type="InterPro" id="IPR000214">
    <property type="entry name" value="Znf_DNA_glyclase/AP_lyase"/>
</dbReference>
<keyword evidence="8" id="KW-0238">DNA-binding</keyword>
<dbReference type="Gene3D" id="1.10.8.50">
    <property type="match status" value="1"/>
</dbReference>
<dbReference type="AlphaFoldDB" id="K6Y6H5"/>
<evidence type="ECO:0000256" key="8">
    <source>
        <dbReference type="ARBA" id="ARBA00023125"/>
    </source>
</evidence>
<dbReference type="PROSITE" id="PS51068">
    <property type="entry name" value="FPG_CAT"/>
    <property type="match status" value="1"/>
</dbReference>